<dbReference type="PANTHER" id="PTHR23546:SF1">
    <property type="entry name" value="MEMBRANE PROTEIN"/>
    <property type="match status" value="1"/>
</dbReference>
<evidence type="ECO:0000313" key="7">
    <source>
        <dbReference type="EMBL" id="MBD2842769.1"/>
    </source>
</evidence>
<keyword evidence="2 5" id="KW-1133">Transmembrane helix</keyword>
<feature type="transmembrane region" description="Helical" evidence="5">
    <location>
        <begin position="115"/>
        <end position="135"/>
    </location>
</feature>
<dbReference type="InterPro" id="IPR036259">
    <property type="entry name" value="MFS_trans_sf"/>
</dbReference>
<dbReference type="RefSeq" id="WP_190788206.1">
    <property type="nucleotide sequence ID" value="NZ_JACXLC010000001.1"/>
</dbReference>
<dbReference type="PROSITE" id="PS50850">
    <property type="entry name" value="MFS"/>
    <property type="match status" value="1"/>
</dbReference>
<feature type="transmembrane region" description="Helical" evidence="5">
    <location>
        <begin position="156"/>
        <end position="175"/>
    </location>
</feature>
<dbReference type="Proteomes" id="UP000635384">
    <property type="component" value="Unassembled WGS sequence"/>
</dbReference>
<reference evidence="7 8" key="1">
    <citation type="submission" date="2020-09" db="EMBL/GenBank/DDBJ databases">
        <authorList>
            <person name="Yoon J.-W."/>
        </authorList>
    </citation>
    <scope>NUCLEOTIDE SEQUENCE [LARGE SCALE GENOMIC DNA]</scope>
    <source>
        <strain evidence="7 8">KMU-140</strain>
    </source>
</reference>
<evidence type="ECO:0000256" key="1">
    <source>
        <dbReference type="ARBA" id="ARBA00022692"/>
    </source>
</evidence>
<organism evidence="7 8">
    <name type="scientific">Erythrobacter rubeus</name>
    <dbReference type="NCBI Taxonomy" id="2760803"/>
    <lineage>
        <taxon>Bacteria</taxon>
        <taxon>Pseudomonadati</taxon>
        <taxon>Pseudomonadota</taxon>
        <taxon>Alphaproteobacteria</taxon>
        <taxon>Sphingomonadales</taxon>
        <taxon>Erythrobacteraceae</taxon>
        <taxon>Erythrobacter/Porphyrobacter group</taxon>
        <taxon>Erythrobacter</taxon>
    </lineage>
</organism>
<dbReference type="InterPro" id="IPR020846">
    <property type="entry name" value="MFS_dom"/>
</dbReference>
<feature type="transmembrane region" description="Helical" evidence="5">
    <location>
        <begin position="307"/>
        <end position="327"/>
    </location>
</feature>
<dbReference type="InterPro" id="IPR011701">
    <property type="entry name" value="MFS"/>
</dbReference>
<feature type="transmembrane region" description="Helical" evidence="5">
    <location>
        <begin position="87"/>
        <end position="109"/>
    </location>
</feature>
<keyword evidence="8" id="KW-1185">Reference proteome</keyword>
<accession>A0ABR8KQ03</accession>
<feature type="transmembrane region" description="Helical" evidence="5">
    <location>
        <begin position="339"/>
        <end position="355"/>
    </location>
</feature>
<gene>
    <name evidence="7" type="ORF">IB285_10915</name>
</gene>
<dbReference type="EMBL" id="JACXLC010000001">
    <property type="protein sequence ID" value="MBD2842769.1"/>
    <property type="molecule type" value="Genomic_DNA"/>
</dbReference>
<feature type="transmembrane region" description="Helical" evidence="5">
    <location>
        <begin position="426"/>
        <end position="447"/>
    </location>
</feature>
<dbReference type="Gene3D" id="1.20.1250.20">
    <property type="entry name" value="MFS general substrate transporter like domains"/>
    <property type="match status" value="1"/>
</dbReference>
<feature type="transmembrane region" description="Helical" evidence="5">
    <location>
        <begin position="398"/>
        <end position="420"/>
    </location>
</feature>
<evidence type="ECO:0000256" key="5">
    <source>
        <dbReference type="SAM" id="Phobius"/>
    </source>
</evidence>
<dbReference type="SUPFAM" id="SSF103473">
    <property type="entry name" value="MFS general substrate transporter"/>
    <property type="match status" value="1"/>
</dbReference>
<feature type="transmembrane region" description="Helical" evidence="5">
    <location>
        <begin position="272"/>
        <end position="295"/>
    </location>
</feature>
<feature type="transmembrane region" description="Helical" evidence="5">
    <location>
        <begin position="181"/>
        <end position="205"/>
    </location>
</feature>
<feature type="transmembrane region" description="Helical" evidence="5">
    <location>
        <begin position="21"/>
        <end position="42"/>
    </location>
</feature>
<protein>
    <submittedName>
        <fullName evidence="7">MFS transporter</fullName>
    </submittedName>
</protein>
<keyword evidence="1 5" id="KW-0812">Transmembrane</keyword>
<proteinExistence type="predicted"/>
<name>A0ABR8KQ03_9SPHN</name>
<comment type="caution">
    <text evidence="7">The sequence shown here is derived from an EMBL/GenBank/DDBJ whole genome shotgun (WGS) entry which is preliminary data.</text>
</comment>
<sequence length="458" mass="47620">MADVEPLPSVTAPRPVSRGRMALLFTVMLVTAAGNTAMQSVMPSIGTALDVDDVWISLAYSWSALLWVVCAPIWADRSDRRGRKAMMALGLTGFIVSMALCGLVLWAGLSGWITAFWALIAFAAARSLYGGFGSAAPPAVQAYVAARTPRAERTQALSLIASSFGLGTVIGPALAPLMVLPFLGLGLTGPFICFAVLGLAALILLRLRLPNDEPQFPARGRAYDAPYANGSGGAPHEHYDHDDDDDQESGPAALPDAPVKRLRWFEPRLRPWVISGLIGGHAQAMVLGISGFLVLDRLGLRDSPAEGAGPVGIVLMSGAIATLLAQWGLIPRFDLGPRAATLSGILVAAAGVALLGAAGDLHMIALGYAIASLGFGLFRPGTTAGTSLAVSRAEQGQASGIVASVAGASFIYAPALGVWLYNVSDWLGFGLIIALCLIVALVGARTLQLDSKLTRESA</sequence>
<feature type="domain" description="Major facilitator superfamily (MFS) profile" evidence="6">
    <location>
        <begin position="20"/>
        <end position="452"/>
    </location>
</feature>
<feature type="transmembrane region" description="Helical" evidence="5">
    <location>
        <begin position="361"/>
        <end position="378"/>
    </location>
</feature>
<evidence type="ECO:0000313" key="8">
    <source>
        <dbReference type="Proteomes" id="UP000635384"/>
    </source>
</evidence>
<evidence type="ECO:0000259" key="6">
    <source>
        <dbReference type="PROSITE" id="PS50850"/>
    </source>
</evidence>
<feature type="transmembrane region" description="Helical" evidence="5">
    <location>
        <begin position="54"/>
        <end position="75"/>
    </location>
</feature>
<feature type="region of interest" description="Disordered" evidence="4">
    <location>
        <begin position="232"/>
        <end position="254"/>
    </location>
</feature>
<dbReference type="Pfam" id="PF07690">
    <property type="entry name" value="MFS_1"/>
    <property type="match status" value="1"/>
</dbReference>
<evidence type="ECO:0000256" key="4">
    <source>
        <dbReference type="SAM" id="MobiDB-lite"/>
    </source>
</evidence>
<evidence type="ECO:0000256" key="3">
    <source>
        <dbReference type="ARBA" id="ARBA00023136"/>
    </source>
</evidence>
<dbReference type="PANTHER" id="PTHR23546">
    <property type="entry name" value="TRANSPORT PROTEIN"/>
    <property type="match status" value="1"/>
</dbReference>
<evidence type="ECO:0000256" key="2">
    <source>
        <dbReference type="ARBA" id="ARBA00022989"/>
    </source>
</evidence>
<keyword evidence="3 5" id="KW-0472">Membrane</keyword>